<dbReference type="EMBL" id="CP036273">
    <property type="protein sequence ID" value="QDU20494.1"/>
    <property type="molecule type" value="Genomic_DNA"/>
</dbReference>
<gene>
    <name evidence="1" type="primary">yihX</name>
    <name evidence="1" type="ORF">ETAA1_24460</name>
</gene>
<evidence type="ECO:0000313" key="1">
    <source>
        <dbReference type="EMBL" id="QDU20494.1"/>
    </source>
</evidence>
<evidence type="ECO:0000313" key="2">
    <source>
        <dbReference type="Proteomes" id="UP000319576"/>
    </source>
</evidence>
<keyword evidence="2" id="KW-1185">Reference proteome</keyword>
<dbReference type="Proteomes" id="UP000319576">
    <property type="component" value="Chromosome"/>
</dbReference>
<dbReference type="RefSeq" id="WP_145238135.1">
    <property type="nucleotide sequence ID" value="NZ_CP036273.1"/>
</dbReference>
<dbReference type="PANTHER" id="PTHR43611">
    <property type="entry name" value="ALPHA-D-GLUCOSE 1-PHOSPHATE PHOSPHATASE"/>
    <property type="match status" value="1"/>
</dbReference>
<dbReference type="CDD" id="cd02603">
    <property type="entry name" value="HAD_sEH-N_like"/>
    <property type="match status" value="1"/>
</dbReference>
<dbReference type="Gene3D" id="1.10.150.240">
    <property type="entry name" value="Putative phosphatase, domain 2"/>
    <property type="match status" value="1"/>
</dbReference>
<dbReference type="Pfam" id="PF00702">
    <property type="entry name" value="Hydrolase"/>
    <property type="match status" value="1"/>
</dbReference>
<dbReference type="InterPro" id="IPR023198">
    <property type="entry name" value="PGP-like_dom2"/>
</dbReference>
<dbReference type="InterPro" id="IPR006439">
    <property type="entry name" value="HAD-SF_hydro_IA"/>
</dbReference>
<accession>A0A517XSL0</accession>
<dbReference type="PANTHER" id="PTHR43611:SF3">
    <property type="entry name" value="FLAVIN MONONUCLEOTIDE HYDROLASE 1, CHLOROPLATIC"/>
    <property type="match status" value="1"/>
</dbReference>
<dbReference type="SFLD" id="SFLDG01129">
    <property type="entry name" value="C1.5:_HAD__Beta-PGM__Phosphata"/>
    <property type="match status" value="1"/>
</dbReference>
<dbReference type="AlphaFoldDB" id="A0A517XSL0"/>
<organism evidence="1 2">
    <name type="scientific">Urbifossiella limnaea</name>
    <dbReference type="NCBI Taxonomy" id="2528023"/>
    <lineage>
        <taxon>Bacteria</taxon>
        <taxon>Pseudomonadati</taxon>
        <taxon>Planctomycetota</taxon>
        <taxon>Planctomycetia</taxon>
        <taxon>Gemmatales</taxon>
        <taxon>Gemmataceae</taxon>
        <taxon>Urbifossiella</taxon>
    </lineage>
</organism>
<proteinExistence type="predicted"/>
<name>A0A517XSL0_9BACT</name>
<dbReference type="SUPFAM" id="SSF56784">
    <property type="entry name" value="HAD-like"/>
    <property type="match status" value="1"/>
</dbReference>
<dbReference type="SFLD" id="SFLDS00003">
    <property type="entry name" value="Haloacid_Dehalogenase"/>
    <property type="match status" value="1"/>
</dbReference>
<dbReference type="InterPro" id="IPR036412">
    <property type="entry name" value="HAD-like_sf"/>
</dbReference>
<reference evidence="1 2" key="1">
    <citation type="submission" date="2019-02" db="EMBL/GenBank/DDBJ databases">
        <title>Deep-cultivation of Planctomycetes and their phenomic and genomic characterization uncovers novel biology.</title>
        <authorList>
            <person name="Wiegand S."/>
            <person name="Jogler M."/>
            <person name="Boedeker C."/>
            <person name="Pinto D."/>
            <person name="Vollmers J."/>
            <person name="Rivas-Marin E."/>
            <person name="Kohn T."/>
            <person name="Peeters S.H."/>
            <person name="Heuer A."/>
            <person name="Rast P."/>
            <person name="Oberbeckmann S."/>
            <person name="Bunk B."/>
            <person name="Jeske O."/>
            <person name="Meyerdierks A."/>
            <person name="Storesund J.E."/>
            <person name="Kallscheuer N."/>
            <person name="Luecker S."/>
            <person name="Lage O.M."/>
            <person name="Pohl T."/>
            <person name="Merkel B.J."/>
            <person name="Hornburger P."/>
            <person name="Mueller R.-W."/>
            <person name="Bruemmer F."/>
            <person name="Labrenz M."/>
            <person name="Spormann A.M."/>
            <person name="Op den Camp H."/>
            <person name="Overmann J."/>
            <person name="Amann R."/>
            <person name="Jetten M.S.M."/>
            <person name="Mascher T."/>
            <person name="Medema M.H."/>
            <person name="Devos D.P."/>
            <person name="Kaster A.-K."/>
            <person name="Ovreas L."/>
            <person name="Rohde M."/>
            <person name="Galperin M.Y."/>
            <person name="Jogler C."/>
        </authorList>
    </citation>
    <scope>NUCLEOTIDE SEQUENCE [LARGE SCALE GENOMIC DNA]</scope>
    <source>
        <strain evidence="1 2">ETA_A1</strain>
    </source>
</reference>
<dbReference type="InterPro" id="IPR023214">
    <property type="entry name" value="HAD_sf"/>
</dbReference>
<dbReference type="GO" id="GO:0016787">
    <property type="term" value="F:hydrolase activity"/>
    <property type="evidence" value="ECO:0007669"/>
    <property type="project" value="UniProtKB-KW"/>
</dbReference>
<dbReference type="NCBIfam" id="TIGR01509">
    <property type="entry name" value="HAD-SF-IA-v3"/>
    <property type="match status" value="1"/>
</dbReference>
<sequence>MIRTIVFDFGNVVAFFDHGRSVAKLAAYTALPAVELALRVYGDPIADDYERGLLSTTEFVREAILNAKLTCTPVEFLAAYTDIFWPNPEVIALVPKLRANYRVLLGSNTNEAHFLRFTADYAAELTPFDHLVASHHAAARKPDPAFFAYAHQYANAEPGECLFIDDLPVNVEAARRFGWEGLVYQPDGTLPEKLRAAGVQFS</sequence>
<dbReference type="OrthoDB" id="9797415at2"/>
<keyword evidence="1" id="KW-0378">Hydrolase</keyword>
<dbReference type="Gene3D" id="3.40.50.1000">
    <property type="entry name" value="HAD superfamily/HAD-like"/>
    <property type="match status" value="1"/>
</dbReference>
<protein>
    <submittedName>
        <fullName evidence="1">Alpha-D-glucose-1-phosphate phosphatase YihX</fullName>
        <ecNumber evidence="1">3.1.3.-</ecNumber>
    </submittedName>
</protein>
<dbReference type="EC" id="3.1.3.-" evidence="1"/>
<dbReference type="KEGG" id="uli:ETAA1_24460"/>